<sequence>MDYLLQVTTHLLQGCILTLQLYVVTLLFALPLAIFCALGRVSGPKALDRVLGLYGWIFRGTPLLLQLFFFYYGLTIFGISLSPFLAASLTFVLNYGAYFMEIFRGGIESIDSGQYEAAKALNMNYWQTMRRIILPQAVRVVLPPTTNEAITLVKDTALVVVIGMGELLRSAKEIFTRDFSLTPFAVAAILYLLMTSVVIRFFRYLERRMAYYD</sequence>
<comment type="function">
    <text evidence="9">Part of the ABC transporter complex GltIJKL involved in glutamate and aspartate uptake. Probably responsible for the translocation of the substrate across the membrane.</text>
</comment>
<evidence type="ECO:0000256" key="3">
    <source>
        <dbReference type="ARBA" id="ARBA00022448"/>
    </source>
</evidence>
<evidence type="ECO:0000256" key="12">
    <source>
        <dbReference type="RuleBase" id="RU363032"/>
    </source>
</evidence>
<evidence type="ECO:0000256" key="9">
    <source>
        <dbReference type="ARBA" id="ARBA00060298"/>
    </source>
</evidence>
<evidence type="ECO:0000256" key="5">
    <source>
        <dbReference type="ARBA" id="ARBA00022692"/>
    </source>
</evidence>
<dbReference type="KEGG" id="ssm:Spirs_3311"/>
<dbReference type="EMBL" id="CP002116">
    <property type="protein sequence ID" value="ADK82407.1"/>
    <property type="molecule type" value="Genomic_DNA"/>
</dbReference>
<evidence type="ECO:0000259" key="13">
    <source>
        <dbReference type="PROSITE" id="PS50928"/>
    </source>
</evidence>
<evidence type="ECO:0000256" key="8">
    <source>
        <dbReference type="ARBA" id="ARBA00023136"/>
    </source>
</evidence>
<dbReference type="CDD" id="cd06261">
    <property type="entry name" value="TM_PBP2"/>
    <property type="match status" value="1"/>
</dbReference>
<evidence type="ECO:0000256" key="7">
    <source>
        <dbReference type="ARBA" id="ARBA00022989"/>
    </source>
</evidence>
<dbReference type="PANTHER" id="PTHR30614">
    <property type="entry name" value="MEMBRANE COMPONENT OF AMINO ACID ABC TRANSPORTER"/>
    <property type="match status" value="1"/>
</dbReference>
<feature type="transmembrane region" description="Helical" evidence="12">
    <location>
        <begin position="51"/>
        <end position="70"/>
    </location>
</feature>
<dbReference type="SUPFAM" id="SSF161098">
    <property type="entry name" value="MetI-like"/>
    <property type="match status" value="1"/>
</dbReference>
<feature type="transmembrane region" description="Helical" evidence="12">
    <location>
        <begin position="76"/>
        <end position="97"/>
    </location>
</feature>
<keyword evidence="6" id="KW-0029">Amino-acid transport</keyword>
<evidence type="ECO:0000256" key="2">
    <source>
        <dbReference type="ARBA" id="ARBA00010072"/>
    </source>
</evidence>
<feature type="transmembrane region" description="Helical" evidence="12">
    <location>
        <begin position="179"/>
        <end position="202"/>
    </location>
</feature>
<feature type="domain" description="ABC transmembrane type-1" evidence="13">
    <location>
        <begin position="11"/>
        <end position="203"/>
    </location>
</feature>
<dbReference type="GO" id="GO:0043190">
    <property type="term" value="C:ATP-binding cassette (ABC) transporter complex"/>
    <property type="evidence" value="ECO:0007669"/>
    <property type="project" value="InterPro"/>
</dbReference>
<dbReference type="PANTHER" id="PTHR30614:SF0">
    <property type="entry name" value="L-CYSTINE TRANSPORT SYSTEM PERMEASE PROTEIN TCYL"/>
    <property type="match status" value="1"/>
</dbReference>
<dbReference type="InterPro" id="IPR043429">
    <property type="entry name" value="ArtM/GltK/GlnP/TcyL/YhdX-like"/>
</dbReference>
<evidence type="ECO:0000313" key="14">
    <source>
        <dbReference type="EMBL" id="ADK82407.1"/>
    </source>
</evidence>
<dbReference type="PROSITE" id="PS50928">
    <property type="entry name" value="ABC_TM1"/>
    <property type="match status" value="1"/>
</dbReference>
<evidence type="ECO:0000256" key="6">
    <source>
        <dbReference type="ARBA" id="ARBA00022970"/>
    </source>
</evidence>
<dbReference type="InterPro" id="IPR000515">
    <property type="entry name" value="MetI-like"/>
</dbReference>
<dbReference type="GO" id="GO:0006865">
    <property type="term" value="P:amino acid transport"/>
    <property type="evidence" value="ECO:0007669"/>
    <property type="project" value="UniProtKB-KW"/>
</dbReference>
<keyword evidence="8 12" id="KW-0472">Membrane</keyword>
<keyword evidence="7 12" id="KW-1133">Transmembrane helix</keyword>
<dbReference type="AlphaFoldDB" id="E1RAN9"/>
<keyword evidence="4" id="KW-1003">Cell membrane</keyword>
<evidence type="ECO:0000256" key="1">
    <source>
        <dbReference type="ARBA" id="ARBA00004429"/>
    </source>
</evidence>
<dbReference type="HOGENOM" id="CLU_019602_1_1_12"/>
<gene>
    <name evidence="14" type="ordered locus">Spirs_3311</name>
</gene>
<dbReference type="Proteomes" id="UP000002318">
    <property type="component" value="Chromosome"/>
</dbReference>
<dbReference type="eggNOG" id="COG0765">
    <property type="taxonomic scope" value="Bacteria"/>
</dbReference>
<feature type="transmembrane region" description="Helical" evidence="12">
    <location>
        <begin position="20"/>
        <end position="39"/>
    </location>
</feature>
<dbReference type="Pfam" id="PF00528">
    <property type="entry name" value="BPD_transp_1"/>
    <property type="match status" value="1"/>
</dbReference>
<evidence type="ECO:0000256" key="4">
    <source>
        <dbReference type="ARBA" id="ARBA00022475"/>
    </source>
</evidence>
<dbReference type="NCBIfam" id="TIGR01726">
    <property type="entry name" value="HEQRo_perm_3TM"/>
    <property type="match status" value="1"/>
</dbReference>
<comment type="subunit">
    <text evidence="10">The complex is composed of two ATP-binding proteins (GltL), two transmembrane proteins (GltJ and GltK) and a solute-binding protein (GltI).</text>
</comment>
<dbReference type="InterPro" id="IPR035906">
    <property type="entry name" value="MetI-like_sf"/>
</dbReference>
<evidence type="ECO:0000313" key="15">
    <source>
        <dbReference type="Proteomes" id="UP000002318"/>
    </source>
</evidence>
<comment type="subcellular location">
    <subcellularLocation>
        <location evidence="1">Cell inner membrane</location>
        <topology evidence="1">Multi-pass membrane protein</topology>
    </subcellularLocation>
    <subcellularLocation>
        <location evidence="12">Cell membrane</location>
        <topology evidence="12">Multi-pass membrane protein</topology>
    </subcellularLocation>
</comment>
<keyword evidence="5 12" id="KW-0812">Transmembrane</keyword>
<dbReference type="RefSeq" id="WP_013255866.1">
    <property type="nucleotide sequence ID" value="NC_014364.1"/>
</dbReference>
<dbReference type="GO" id="GO:0022857">
    <property type="term" value="F:transmembrane transporter activity"/>
    <property type="evidence" value="ECO:0007669"/>
    <property type="project" value="InterPro"/>
</dbReference>
<name>E1RAN9_SEDSS</name>
<dbReference type="FunFam" id="1.10.3720.10:FF:000006">
    <property type="entry name" value="Glutamate/aspartate ABC transporter, permease protein GltK"/>
    <property type="match status" value="1"/>
</dbReference>
<protein>
    <recommendedName>
        <fullName evidence="11">Glutamate/aspartate import permease protein GltK</fullName>
    </recommendedName>
</protein>
<dbReference type="OrthoDB" id="9774451at2"/>
<organism evidence="14 15">
    <name type="scientific">Sediminispirochaeta smaragdinae (strain DSM 11293 / JCM 15392 / SEBR 4228)</name>
    <name type="common">Spirochaeta smaragdinae</name>
    <dbReference type="NCBI Taxonomy" id="573413"/>
    <lineage>
        <taxon>Bacteria</taxon>
        <taxon>Pseudomonadati</taxon>
        <taxon>Spirochaetota</taxon>
        <taxon>Spirochaetia</taxon>
        <taxon>Spirochaetales</taxon>
        <taxon>Spirochaetaceae</taxon>
        <taxon>Sediminispirochaeta</taxon>
    </lineage>
</organism>
<dbReference type="InterPro" id="IPR010065">
    <property type="entry name" value="AA_ABC_transptr_permease_3TM"/>
</dbReference>
<dbReference type="Gene3D" id="1.10.3720.10">
    <property type="entry name" value="MetI-like"/>
    <property type="match status" value="1"/>
</dbReference>
<reference evidence="14 15" key="1">
    <citation type="journal article" date="2010" name="Stand. Genomic Sci.">
        <title>Complete genome sequence of Spirochaeta smaragdinae type strain (SEBR 4228).</title>
        <authorList>
            <person name="Mavromatis K."/>
            <person name="Yasawong M."/>
            <person name="Chertkov O."/>
            <person name="Lapidus A."/>
            <person name="Lucas S."/>
            <person name="Nolan M."/>
            <person name="Del Rio T.G."/>
            <person name="Tice H."/>
            <person name="Cheng J.F."/>
            <person name="Pitluck S."/>
            <person name="Liolios K."/>
            <person name="Ivanova N."/>
            <person name="Tapia R."/>
            <person name="Han C."/>
            <person name="Bruce D."/>
            <person name="Goodwin L."/>
            <person name="Pati A."/>
            <person name="Chen A."/>
            <person name="Palaniappan K."/>
            <person name="Land M."/>
            <person name="Hauser L."/>
            <person name="Chang Y.J."/>
            <person name="Jeffries C.D."/>
            <person name="Detter J.C."/>
            <person name="Rohde M."/>
            <person name="Brambilla E."/>
            <person name="Spring S."/>
            <person name="Goker M."/>
            <person name="Sikorski J."/>
            <person name="Woyke T."/>
            <person name="Bristow J."/>
            <person name="Eisen J.A."/>
            <person name="Markowitz V."/>
            <person name="Hugenholtz P."/>
            <person name="Klenk H.P."/>
            <person name="Kyrpides N.C."/>
        </authorList>
    </citation>
    <scope>NUCLEOTIDE SEQUENCE [LARGE SCALE GENOMIC DNA]</scope>
    <source>
        <strain evidence="15">DSM 11293 / JCM 15392 / SEBR 4228</strain>
    </source>
</reference>
<dbReference type="STRING" id="573413.Spirs_3311"/>
<keyword evidence="15" id="KW-1185">Reference proteome</keyword>
<evidence type="ECO:0000256" key="11">
    <source>
        <dbReference type="ARBA" id="ARBA00073645"/>
    </source>
</evidence>
<evidence type="ECO:0000256" key="10">
    <source>
        <dbReference type="ARBA" id="ARBA00062718"/>
    </source>
</evidence>
<proteinExistence type="inferred from homology"/>
<accession>E1RAN9</accession>
<comment type="similarity">
    <text evidence="2">Belongs to the binding-protein-dependent transport system permease family. HisMQ subfamily.</text>
</comment>
<keyword evidence="3 12" id="KW-0813">Transport</keyword>